<keyword evidence="1" id="KW-0472">Membrane</keyword>
<dbReference type="EMBL" id="MFBF01000046">
    <property type="protein sequence ID" value="OGD90392.1"/>
    <property type="molecule type" value="Genomic_DNA"/>
</dbReference>
<comment type="caution">
    <text evidence="2">The sequence shown here is derived from an EMBL/GenBank/DDBJ whole genome shotgun (WGS) entry which is preliminary data.</text>
</comment>
<feature type="transmembrane region" description="Helical" evidence="1">
    <location>
        <begin position="12"/>
        <end position="32"/>
    </location>
</feature>
<evidence type="ECO:0000256" key="1">
    <source>
        <dbReference type="SAM" id="Phobius"/>
    </source>
</evidence>
<accession>A0A1F5GEU5</accession>
<organism evidence="2 3">
    <name type="scientific">Candidatus Curtissbacteria bacterium RIFCSPHIGHO2_02_FULL_42_15</name>
    <dbReference type="NCBI Taxonomy" id="1797716"/>
    <lineage>
        <taxon>Bacteria</taxon>
        <taxon>Candidatus Curtissiibacteriota</taxon>
    </lineage>
</organism>
<protein>
    <submittedName>
        <fullName evidence="2">Uncharacterized protein</fullName>
    </submittedName>
</protein>
<gene>
    <name evidence="2" type="ORF">A3D07_00905</name>
</gene>
<keyword evidence="1" id="KW-0812">Transmembrane</keyword>
<feature type="transmembrane region" description="Helical" evidence="1">
    <location>
        <begin position="52"/>
        <end position="71"/>
    </location>
</feature>
<sequence>MEMSTKSERKLLKMLNFFVLIVVIFTVGAVVFEGRFTLYKFQNKFLFEILRLGTSSQMAIFTLGLFGLVTIGNFKNKYFPLTFFLSLVPLLLYFLGVILFVFALGLAND</sequence>
<reference evidence="2 3" key="1">
    <citation type="journal article" date="2016" name="Nat. Commun.">
        <title>Thousands of microbial genomes shed light on interconnected biogeochemical processes in an aquifer system.</title>
        <authorList>
            <person name="Anantharaman K."/>
            <person name="Brown C.T."/>
            <person name="Hug L.A."/>
            <person name="Sharon I."/>
            <person name="Castelle C.J."/>
            <person name="Probst A.J."/>
            <person name="Thomas B.C."/>
            <person name="Singh A."/>
            <person name="Wilkins M.J."/>
            <person name="Karaoz U."/>
            <person name="Brodie E.L."/>
            <person name="Williams K.H."/>
            <person name="Hubbard S.S."/>
            <person name="Banfield J.F."/>
        </authorList>
    </citation>
    <scope>NUCLEOTIDE SEQUENCE [LARGE SCALE GENOMIC DNA]</scope>
</reference>
<dbReference type="AlphaFoldDB" id="A0A1F5GEU5"/>
<dbReference type="Proteomes" id="UP000177124">
    <property type="component" value="Unassembled WGS sequence"/>
</dbReference>
<feature type="transmembrane region" description="Helical" evidence="1">
    <location>
        <begin position="83"/>
        <end position="107"/>
    </location>
</feature>
<dbReference type="STRING" id="1797716.A3D07_00905"/>
<evidence type="ECO:0000313" key="3">
    <source>
        <dbReference type="Proteomes" id="UP000177124"/>
    </source>
</evidence>
<evidence type="ECO:0000313" key="2">
    <source>
        <dbReference type="EMBL" id="OGD90392.1"/>
    </source>
</evidence>
<name>A0A1F5GEU5_9BACT</name>
<keyword evidence="1" id="KW-1133">Transmembrane helix</keyword>
<proteinExistence type="predicted"/>